<dbReference type="Proteomes" id="UP001149140">
    <property type="component" value="Unassembled WGS sequence"/>
</dbReference>
<evidence type="ECO:0000256" key="2">
    <source>
        <dbReference type="ARBA" id="ARBA00022670"/>
    </source>
</evidence>
<dbReference type="GO" id="GO:0004252">
    <property type="term" value="F:serine-type endopeptidase activity"/>
    <property type="evidence" value="ECO:0007669"/>
    <property type="project" value="UniProtKB-UniRule"/>
</dbReference>
<comment type="similarity">
    <text evidence="1 5 6">Belongs to the peptidase S8 family.</text>
</comment>
<gene>
    <name evidence="9" type="ORF">OM076_17795</name>
</gene>
<keyword evidence="4 5" id="KW-0720">Serine protease</keyword>
<feature type="compositionally biased region" description="Low complexity" evidence="7">
    <location>
        <begin position="432"/>
        <end position="472"/>
    </location>
</feature>
<dbReference type="InterPro" id="IPR000209">
    <property type="entry name" value="Peptidase_S8/S53_dom"/>
</dbReference>
<dbReference type="PANTHER" id="PTHR43806">
    <property type="entry name" value="PEPTIDASE S8"/>
    <property type="match status" value="1"/>
</dbReference>
<sequence length="649" mass="65009">MGNIPVDDWGVRISFALGMLVAALAFPAVASADDAIIVKRVPGLDRAERAAVRDDADVAFDGTLALPNTEVVTARPGEVDEALDALNDNPDVIYAEPDVQVAPGSNDPQFVNQWGLSNVGQTVWTAGTPDADIDGPEAWATTRGAGATVAVVDTGVETTHPDLAGQWTGNPGERGGGKETNGVDDDHNGFVDDWQGWDFVNNDNTQESEGNFHGTHVSGTVAALADNGIGVAGVAPQAKVLPVKIFGAPNTTASSSVIGQAFDYAGTLGVDVVNASLGGLGTSQYITDVMNAHPNTLYVVSAGNSTDDAALYMPCNSSAPNLVCVASNDNQEHRSDFSNVSATAVDLFAPGSFIVSTTINGTYGYANGTSMAAPHVSGAAALLAADEPAATAAQLKAALLGSVDVKPAYSGLALTGGRLNAARALAALEASVTPTPTATPSPTATATPIPTATATPTPTATATPTPTATATPTPIPTATPTPIPTATPTPTATATPTPIPTATPGPAPTPAPVPTPTPGPTAPPAPTPDPPVAPTPPVATPTPAPTAGPPTPAPALVKTLKITGAVTSKQPAKVSYTLSADAHVTYVIRCTGAKACASTSLAKVSRRAKSGNGSFALTRKQGGKNLAAGKYTLTLSAGASSRSAAFTVK</sequence>
<evidence type="ECO:0000256" key="1">
    <source>
        <dbReference type="ARBA" id="ARBA00011073"/>
    </source>
</evidence>
<accession>A0A9X3MUG0</accession>
<dbReference type="Gene3D" id="3.40.50.200">
    <property type="entry name" value="Peptidase S8/S53 domain"/>
    <property type="match status" value="1"/>
</dbReference>
<dbReference type="PROSITE" id="PS51892">
    <property type="entry name" value="SUBTILASE"/>
    <property type="match status" value="1"/>
</dbReference>
<evidence type="ECO:0000256" key="7">
    <source>
        <dbReference type="SAM" id="MobiDB-lite"/>
    </source>
</evidence>
<dbReference type="EMBL" id="JAPDOD010000016">
    <property type="protein sequence ID" value="MDA0162131.1"/>
    <property type="molecule type" value="Genomic_DNA"/>
</dbReference>
<evidence type="ECO:0000313" key="9">
    <source>
        <dbReference type="EMBL" id="MDA0162131.1"/>
    </source>
</evidence>
<dbReference type="InterPro" id="IPR023828">
    <property type="entry name" value="Peptidase_S8_Ser-AS"/>
</dbReference>
<dbReference type="InterPro" id="IPR015500">
    <property type="entry name" value="Peptidase_S8_subtilisin-rel"/>
</dbReference>
<evidence type="ECO:0000313" key="10">
    <source>
        <dbReference type="Proteomes" id="UP001149140"/>
    </source>
</evidence>
<evidence type="ECO:0000256" key="3">
    <source>
        <dbReference type="ARBA" id="ARBA00022801"/>
    </source>
</evidence>
<feature type="active site" description="Charge relay system" evidence="5">
    <location>
        <position position="213"/>
    </location>
</feature>
<reference evidence="9" key="1">
    <citation type="submission" date="2022-10" db="EMBL/GenBank/DDBJ databases">
        <title>The WGS of Solirubrobacter ginsenosidimutans DSM 21036.</title>
        <authorList>
            <person name="Jiang Z."/>
        </authorList>
    </citation>
    <scope>NUCLEOTIDE SEQUENCE</scope>
    <source>
        <strain evidence="9">DSM 21036</strain>
    </source>
</reference>
<name>A0A9X3MUG0_9ACTN</name>
<evidence type="ECO:0000256" key="6">
    <source>
        <dbReference type="RuleBase" id="RU003355"/>
    </source>
</evidence>
<keyword evidence="10" id="KW-1185">Reference proteome</keyword>
<dbReference type="PANTHER" id="PTHR43806:SF11">
    <property type="entry name" value="CEREVISIN-RELATED"/>
    <property type="match status" value="1"/>
</dbReference>
<feature type="region of interest" description="Disordered" evidence="7">
    <location>
        <begin position="432"/>
        <end position="555"/>
    </location>
</feature>
<protein>
    <submittedName>
        <fullName evidence="9">S8 family serine peptidase</fullName>
    </submittedName>
</protein>
<dbReference type="PROSITE" id="PS00137">
    <property type="entry name" value="SUBTILASE_HIS"/>
    <property type="match status" value="1"/>
</dbReference>
<feature type="domain" description="Peptidase S8/S53" evidence="8">
    <location>
        <begin position="144"/>
        <end position="403"/>
    </location>
</feature>
<feature type="active site" description="Charge relay system" evidence="5">
    <location>
        <position position="153"/>
    </location>
</feature>
<dbReference type="InterPro" id="IPR023827">
    <property type="entry name" value="Peptidase_S8_Asp-AS"/>
</dbReference>
<feature type="compositionally biased region" description="Pro residues" evidence="7">
    <location>
        <begin position="473"/>
        <end position="487"/>
    </location>
</feature>
<dbReference type="InterPro" id="IPR022398">
    <property type="entry name" value="Peptidase_S8_His-AS"/>
</dbReference>
<dbReference type="PRINTS" id="PR00723">
    <property type="entry name" value="SUBTILISIN"/>
</dbReference>
<feature type="active site" description="Charge relay system" evidence="5">
    <location>
        <position position="370"/>
    </location>
</feature>
<evidence type="ECO:0000256" key="4">
    <source>
        <dbReference type="ARBA" id="ARBA00022825"/>
    </source>
</evidence>
<feature type="compositionally biased region" description="Pro residues" evidence="7">
    <location>
        <begin position="497"/>
        <end position="553"/>
    </location>
</feature>
<dbReference type="RefSeq" id="WP_270041368.1">
    <property type="nucleotide sequence ID" value="NZ_JAPDOD010000016.1"/>
</dbReference>
<keyword evidence="2 5" id="KW-0645">Protease</keyword>
<dbReference type="PROSITE" id="PS00138">
    <property type="entry name" value="SUBTILASE_SER"/>
    <property type="match status" value="1"/>
</dbReference>
<feature type="region of interest" description="Disordered" evidence="7">
    <location>
        <begin position="159"/>
        <end position="181"/>
    </location>
</feature>
<dbReference type="SUPFAM" id="SSF52743">
    <property type="entry name" value="Subtilisin-like"/>
    <property type="match status" value="1"/>
</dbReference>
<evidence type="ECO:0000256" key="5">
    <source>
        <dbReference type="PROSITE-ProRule" id="PRU01240"/>
    </source>
</evidence>
<comment type="caution">
    <text evidence="9">The sequence shown here is derived from an EMBL/GenBank/DDBJ whole genome shotgun (WGS) entry which is preliminary data.</text>
</comment>
<dbReference type="InterPro" id="IPR036852">
    <property type="entry name" value="Peptidase_S8/S53_dom_sf"/>
</dbReference>
<dbReference type="PROSITE" id="PS00136">
    <property type="entry name" value="SUBTILASE_ASP"/>
    <property type="match status" value="1"/>
</dbReference>
<keyword evidence="3 5" id="KW-0378">Hydrolase</keyword>
<evidence type="ECO:0000259" key="8">
    <source>
        <dbReference type="Pfam" id="PF00082"/>
    </source>
</evidence>
<dbReference type="GO" id="GO:0006508">
    <property type="term" value="P:proteolysis"/>
    <property type="evidence" value="ECO:0007669"/>
    <property type="project" value="UniProtKB-KW"/>
</dbReference>
<dbReference type="AlphaFoldDB" id="A0A9X3MUG0"/>
<organism evidence="9 10">
    <name type="scientific">Solirubrobacter ginsenosidimutans</name>
    <dbReference type="NCBI Taxonomy" id="490573"/>
    <lineage>
        <taxon>Bacteria</taxon>
        <taxon>Bacillati</taxon>
        <taxon>Actinomycetota</taxon>
        <taxon>Thermoleophilia</taxon>
        <taxon>Solirubrobacterales</taxon>
        <taxon>Solirubrobacteraceae</taxon>
        <taxon>Solirubrobacter</taxon>
    </lineage>
</organism>
<dbReference type="InterPro" id="IPR050131">
    <property type="entry name" value="Peptidase_S8_subtilisin-like"/>
</dbReference>
<dbReference type="Pfam" id="PF00082">
    <property type="entry name" value="Peptidase_S8"/>
    <property type="match status" value="1"/>
</dbReference>
<proteinExistence type="inferred from homology"/>